<keyword evidence="2" id="KW-1185">Reference proteome</keyword>
<dbReference type="Pfam" id="PF15370">
    <property type="entry name" value="NOPCHAP1"/>
    <property type="match status" value="1"/>
</dbReference>
<dbReference type="InterPro" id="IPR027921">
    <property type="entry name" value="NOPCHAP1"/>
</dbReference>
<protein>
    <submittedName>
        <fullName evidence="3">Uncharacterized protein C12orf45-like</fullName>
    </submittedName>
</protein>
<dbReference type="PANTHER" id="PTHR28674:SF1">
    <property type="entry name" value="NOP PROTEIN CHAPERONE 1"/>
    <property type="match status" value="1"/>
</dbReference>
<sequence length="179" mass="19691">MSEPSIDGKEKSCELSNEEGVNTRTGAAGRGLSQIRTSNELTDEELATVPRKDLMLPQNKAKLDRPRETFRTQRSSLLTKVKDFLPQMAQAQRHLEKVDNPHQLDIENLNGYDGPVIEMDIGLFNYSGESDSESSDSDSDADSDHDSDDGAVGNNGIIREGGISLIKEVQPTETSQNQQ</sequence>
<dbReference type="GeneID" id="106814165"/>
<reference evidence="3" key="1">
    <citation type="submission" date="2025-08" db="UniProtKB">
        <authorList>
            <consortium name="RefSeq"/>
        </authorList>
    </citation>
    <scope>IDENTIFICATION</scope>
</reference>
<dbReference type="RefSeq" id="XP_014673947.1">
    <property type="nucleotide sequence ID" value="XM_014818461.1"/>
</dbReference>
<gene>
    <name evidence="3" type="primary">LOC106814165</name>
</gene>
<feature type="compositionally biased region" description="Acidic residues" evidence="1">
    <location>
        <begin position="130"/>
        <end position="149"/>
    </location>
</feature>
<feature type="region of interest" description="Disordered" evidence="1">
    <location>
        <begin position="1"/>
        <end position="45"/>
    </location>
</feature>
<evidence type="ECO:0000313" key="3">
    <source>
        <dbReference type="RefSeq" id="XP_014673947.1"/>
    </source>
</evidence>
<dbReference type="PANTHER" id="PTHR28674">
    <property type="entry name" value="SIMILAR TO DNA SEGMENT, CHR 10, WAYNE STATE UNIVERSITY 102,-EXPRESSED"/>
    <property type="match status" value="1"/>
</dbReference>
<feature type="compositionally biased region" description="Basic and acidic residues" evidence="1">
    <location>
        <begin position="1"/>
        <end position="13"/>
    </location>
</feature>
<accession>A0ABM1EP26</accession>
<feature type="region of interest" description="Disordered" evidence="1">
    <location>
        <begin position="125"/>
        <end position="179"/>
    </location>
</feature>
<organism evidence="2 3">
    <name type="scientific">Priapulus caudatus</name>
    <name type="common">Priapulid worm</name>
    <dbReference type="NCBI Taxonomy" id="37621"/>
    <lineage>
        <taxon>Eukaryota</taxon>
        <taxon>Metazoa</taxon>
        <taxon>Ecdysozoa</taxon>
        <taxon>Scalidophora</taxon>
        <taxon>Priapulida</taxon>
        <taxon>Priapulimorpha</taxon>
        <taxon>Priapulimorphida</taxon>
        <taxon>Priapulidae</taxon>
        <taxon>Priapulus</taxon>
    </lineage>
</organism>
<proteinExistence type="predicted"/>
<dbReference type="Proteomes" id="UP000695022">
    <property type="component" value="Unplaced"/>
</dbReference>
<evidence type="ECO:0000313" key="2">
    <source>
        <dbReference type="Proteomes" id="UP000695022"/>
    </source>
</evidence>
<evidence type="ECO:0000256" key="1">
    <source>
        <dbReference type="SAM" id="MobiDB-lite"/>
    </source>
</evidence>
<name>A0ABM1EP26_PRICU</name>